<evidence type="ECO:0000313" key="1">
    <source>
        <dbReference type="EMBL" id="ANE41774.1"/>
    </source>
</evidence>
<name>A0A172T485_FERPE</name>
<sequence>MKRILVSLLLILSVVFFAQNLVKIADIYKLKEGETVEATGIILAPVGVLGSLTTYMQDETAGIMLYGKVLPVDLKVGNVVKVAGKTKVYYGILEIIPDKVQVISSATPTAVELKDADFKKYLSNLVVVTGTVSSVDKYQFKVKTDNFEILVYIRKEVPFKVETLKVGDKVSVTGVMYLYKDMYEMLPRMPEDIKKF</sequence>
<dbReference type="AlphaFoldDB" id="A0A172T485"/>
<accession>A0A172T485</accession>
<proteinExistence type="predicted"/>
<dbReference type="KEGG" id="fng:JM64_07255"/>
<evidence type="ECO:0000313" key="2">
    <source>
        <dbReference type="Proteomes" id="UP000077096"/>
    </source>
</evidence>
<dbReference type="OrthoDB" id="9801679at2"/>
<reference evidence="1 2" key="1">
    <citation type="submission" date="2014-08" db="EMBL/GenBank/DDBJ databases">
        <title>Fervidobacterium pennivorans DYC genome.</title>
        <authorList>
            <person name="Wushke S."/>
        </authorList>
    </citation>
    <scope>NUCLEOTIDE SEQUENCE [LARGE SCALE GENOMIC DNA]</scope>
    <source>
        <strain evidence="1 2">DYC</strain>
    </source>
</reference>
<dbReference type="EMBL" id="CP011393">
    <property type="protein sequence ID" value="ANE41774.1"/>
    <property type="molecule type" value="Genomic_DNA"/>
</dbReference>
<organism evidence="1 2">
    <name type="scientific">Fervidobacterium pennivorans</name>
    <dbReference type="NCBI Taxonomy" id="93466"/>
    <lineage>
        <taxon>Bacteria</taxon>
        <taxon>Thermotogati</taxon>
        <taxon>Thermotogota</taxon>
        <taxon>Thermotogae</taxon>
        <taxon>Thermotogales</taxon>
        <taxon>Fervidobacteriaceae</taxon>
        <taxon>Fervidobacterium</taxon>
    </lineage>
</organism>
<gene>
    <name evidence="1" type="ORF">JM64_07255</name>
</gene>
<protein>
    <submittedName>
        <fullName evidence="1">Nucleotide-binding protein</fullName>
    </submittedName>
</protein>
<dbReference type="PATRIC" id="fig|93466.3.peg.1536"/>
<dbReference type="Proteomes" id="UP000077096">
    <property type="component" value="Chromosome"/>
</dbReference>